<dbReference type="InterPro" id="IPR013783">
    <property type="entry name" value="Ig-like_fold"/>
</dbReference>
<dbReference type="PANTHER" id="PTHR24366:SF171">
    <property type="entry name" value="LEUCINE RICH REPEAT NEURONAL 4"/>
    <property type="match status" value="1"/>
</dbReference>
<dbReference type="InterPro" id="IPR003961">
    <property type="entry name" value="FN3_dom"/>
</dbReference>
<evidence type="ECO:0000256" key="2">
    <source>
        <dbReference type="ARBA" id="ARBA00022729"/>
    </source>
</evidence>
<dbReference type="VEuPathDB" id="VectorBase:PPAI001694"/>
<dbReference type="InterPro" id="IPR003591">
    <property type="entry name" value="Leu-rich_rpt_typical-subtyp"/>
</dbReference>
<dbReference type="SMART" id="SM00082">
    <property type="entry name" value="LRRCT"/>
    <property type="match status" value="1"/>
</dbReference>
<dbReference type="PROSITE" id="PS51450">
    <property type="entry name" value="LRR"/>
    <property type="match status" value="6"/>
</dbReference>
<dbReference type="PRINTS" id="PR00019">
    <property type="entry name" value="LEURICHRPT"/>
</dbReference>
<dbReference type="InterPro" id="IPR036116">
    <property type="entry name" value="FN3_sf"/>
</dbReference>
<dbReference type="EMBL" id="AJVK01002907">
    <property type="status" value="NOT_ANNOTATED_CDS"/>
    <property type="molecule type" value="Genomic_DNA"/>
</dbReference>
<dbReference type="SUPFAM" id="SSF49265">
    <property type="entry name" value="Fibronectin type III"/>
    <property type="match status" value="1"/>
</dbReference>
<dbReference type="Pfam" id="PF13855">
    <property type="entry name" value="LRR_8"/>
    <property type="match status" value="10"/>
</dbReference>
<dbReference type="PROSITE" id="PS50853">
    <property type="entry name" value="FN3"/>
    <property type="match status" value="1"/>
</dbReference>
<evidence type="ECO:0000256" key="4">
    <source>
        <dbReference type="ARBA" id="ARBA00023157"/>
    </source>
</evidence>
<evidence type="ECO:0000256" key="1">
    <source>
        <dbReference type="ARBA" id="ARBA00022614"/>
    </source>
</evidence>
<dbReference type="EMBL" id="AJVK01002906">
    <property type="status" value="NOT_ANNOTATED_CDS"/>
    <property type="molecule type" value="Genomic_DNA"/>
</dbReference>
<dbReference type="SMART" id="SM00369">
    <property type="entry name" value="LRR_TYP"/>
    <property type="match status" value="29"/>
</dbReference>
<dbReference type="InterPro" id="IPR001611">
    <property type="entry name" value="Leu-rich_rpt"/>
</dbReference>
<organism evidence="5 6">
    <name type="scientific">Phlebotomus papatasi</name>
    <name type="common">Sandfly</name>
    <dbReference type="NCBI Taxonomy" id="29031"/>
    <lineage>
        <taxon>Eukaryota</taxon>
        <taxon>Metazoa</taxon>
        <taxon>Ecdysozoa</taxon>
        <taxon>Arthropoda</taxon>
        <taxon>Hexapoda</taxon>
        <taxon>Insecta</taxon>
        <taxon>Pterygota</taxon>
        <taxon>Neoptera</taxon>
        <taxon>Endopterygota</taxon>
        <taxon>Diptera</taxon>
        <taxon>Nematocera</taxon>
        <taxon>Psychodoidea</taxon>
        <taxon>Psychodidae</taxon>
        <taxon>Phlebotomus</taxon>
        <taxon>Phlebotomus</taxon>
    </lineage>
</organism>
<name>A0A1B0D2X1_PHLPP</name>
<dbReference type="FunFam" id="3.80.10.10:FF:001164">
    <property type="entry name" value="GH01279p"/>
    <property type="match status" value="2"/>
</dbReference>
<reference evidence="5" key="1">
    <citation type="submission" date="2022-08" db="UniProtKB">
        <authorList>
            <consortium name="EnsemblMetazoa"/>
        </authorList>
    </citation>
    <scope>IDENTIFICATION</scope>
    <source>
        <strain evidence="5">Israel</strain>
    </source>
</reference>
<keyword evidence="4" id="KW-1015">Disulfide bond</keyword>
<sequence length="1346" mass="152319">MYVPILSAGLFLECPGTTAHSLRSTLQLIRAPIQSLSVYDFDRSVTSLSSELFAGEIHIRHLQFSHSHLQFLADNSLRNLHSSLESLSIVNGKLTQVPHKALSGLERLMVLDLESNEITETFNGGFDGLHLVKLNMKSNALETIPVDAFKGLEMSLAEVDLSDNKLKLFPMNALTHLDNLRSLRVALNGISAFRWDGVSRLVSLQFLDISSNSLEQIDEDFCIPFTKLKTLSLYSNLIETVHRNAFRSLHELMSLDMSHNNIIHLDGGIFAWNKKLQTVDLSHNHIHYINGVFCNLPLLREVFLTGNNILELPGDAFTNSTQIIVIYLEANAIRRLDGNALRTLMNLEQLHLNSNFIPHLPSNFLENTAKLTSLSLDANEISELERGTFSRLNNLRLLRLQNNRIRLIRRSVFYPLPSLLELHLHNNRIGAIEPAALASLMSLQAITLQNNHELNQLESVFPADQSAIVSIQLESNEITNIAEGALAGQSSVQVLWLSNNHLQTLNRTLLRDMHHLERLYLNNNSISSISADAFQAMVVLRLLDLSHNRLEHVTRDMFSEHLVELEDLNLANNNIQVIEGRAFGKMKKLKTLDLSNNFITLLNREIFDGLPVAVLSIRNSSVSRIDIGTFRGMTNLNELNLEENNLIPADIKQLDIPSLRTLRVGSNNFTEIVTGIFDKLPSLQSLVVTNCSIQVLPEAIFAKNTNLVRIDLSRNRMKIIKRNVFSGLNVFKELRLDGNIFTDFPNIALQNISTLETLTMAKNALTSVDFFRLNGLPSLRHLDLSDNSISLVSGFNTFNLTQLDFVDLSGNILLSLPANFFQNSYSLHRVDLARNRFRQIPSSALSENSLPRLSWLNLTGNPLTEFYYGNDNQRFPHLKEIHITRTNISIVTSRDFVVFPALQHCYLVQNRIGRISPGAFSTLSQLLTLDLSLNELTILPRERLQGLKHLRMLNLSHNSLKELEEFTDDLGHLQTLDLSFNQLSRIGKIAFRHLIRLTDLYLRGNRLTTISAEAFRNLRKLNVLDLRMNYFENLPLRALRTIETHVKTLRAEDNPISCSCDTQELWEWLRDHQKWMMGQHHVHCDQPMELRGRVLFEMQPQEFCDAPLILKVAIQDIQPYSVIVSWQSREYTGLTGYHVVFHPLDILGNEIFTKTLNRSASSTKLVKLASSTRYRICVLGIGNWVAFQQAPMIDPDSTEWSSPNQISSGPGGDYFPGELERLLSDNATTKCQEVTTLDASPSLMMDDNGVAGQSFIHSILTRRLGLIVGCVLGIIVFIVLISVLGWLKLKKQRIIEANKRLQPMQPEFITYRHFSIPNEEANRVDNCHPNFIATNTNLLGMTTLNA</sequence>
<evidence type="ECO:0000313" key="5">
    <source>
        <dbReference type="EnsemblMetazoa" id="PPAI001694-PA"/>
    </source>
</evidence>
<keyword evidence="3" id="KW-0677">Repeat</keyword>
<keyword evidence="1" id="KW-0433">Leucine-rich repeat</keyword>
<proteinExistence type="predicted"/>
<dbReference type="VEuPathDB" id="VectorBase:PPAPM1_001108"/>
<dbReference type="GO" id="GO:0071944">
    <property type="term" value="C:cell periphery"/>
    <property type="evidence" value="ECO:0007669"/>
    <property type="project" value="UniProtKB-ARBA"/>
</dbReference>
<accession>A0A1B0D2X1</accession>
<protein>
    <submittedName>
        <fullName evidence="5">Uncharacterized protein</fullName>
    </submittedName>
</protein>
<dbReference type="Proteomes" id="UP000092462">
    <property type="component" value="Unassembled WGS sequence"/>
</dbReference>
<dbReference type="SUPFAM" id="SSF52047">
    <property type="entry name" value="RNI-like"/>
    <property type="match status" value="1"/>
</dbReference>
<keyword evidence="6" id="KW-1185">Reference proteome</keyword>
<dbReference type="InterPro" id="IPR000483">
    <property type="entry name" value="Cys-rich_flank_reg_C"/>
</dbReference>
<dbReference type="InterPro" id="IPR032675">
    <property type="entry name" value="LRR_dom_sf"/>
</dbReference>
<keyword evidence="2" id="KW-0732">Signal</keyword>
<dbReference type="PANTHER" id="PTHR24366">
    <property type="entry name" value="IG(IMMUNOGLOBULIN) AND LRR(LEUCINE RICH REPEAT) DOMAINS"/>
    <property type="match status" value="1"/>
</dbReference>
<dbReference type="Gene3D" id="2.60.40.10">
    <property type="entry name" value="Immunoglobulins"/>
    <property type="match status" value="1"/>
</dbReference>
<dbReference type="SMART" id="SM00365">
    <property type="entry name" value="LRR_SD22"/>
    <property type="match status" value="12"/>
</dbReference>
<dbReference type="Gene3D" id="3.80.10.10">
    <property type="entry name" value="Ribonuclease Inhibitor"/>
    <property type="match status" value="7"/>
</dbReference>
<dbReference type="EnsemblMetazoa" id="PPAI001694-RA">
    <property type="protein sequence ID" value="PPAI001694-PA"/>
    <property type="gene ID" value="PPAI001694"/>
</dbReference>
<evidence type="ECO:0000313" key="6">
    <source>
        <dbReference type="Proteomes" id="UP000092462"/>
    </source>
</evidence>
<evidence type="ECO:0000256" key="3">
    <source>
        <dbReference type="ARBA" id="ARBA00022737"/>
    </source>
</evidence>
<dbReference type="SUPFAM" id="SSF52058">
    <property type="entry name" value="L domain-like"/>
    <property type="match status" value="3"/>
</dbReference>